<dbReference type="PRINTS" id="PR01469">
    <property type="entry name" value="CARBMTKINASE"/>
</dbReference>
<evidence type="ECO:0000256" key="2">
    <source>
        <dbReference type="ARBA" id="ARBA00022679"/>
    </source>
</evidence>
<feature type="domain" description="Aspartate/glutamate/uridylate kinase" evidence="5">
    <location>
        <begin position="5"/>
        <end position="297"/>
    </location>
</feature>
<dbReference type="FunFam" id="3.40.1160.10:FF:000007">
    <property type="entry name" value="Carbamate kinase"/>
    <property type="match status" value="1"/>
</dbReference>
<protein>
    <recommendedName>
        <fullName evidence="4">Carbamate kinase</fullName>
    </recommendedName>
</protein>
<dbReference type="InterPro" id="IPR036393">
    <property type="entry name" value="AceGlu_kinase-like_sf"/>
</dbReference>
<dbReference type="eggNOG" id="COG0549">
    <property type="taxonomic scope" value="Bacteria"/>
</dbReference>
<dbReference type="GO" id="GO:0019546">
    <property type="term" value="P:L-arginine deiminase pathway"/>
    <property type="evidence" value="ECO:0007669"/>
    <property type="project" value="TreeGrafter"/>
</dbReference>
<dbReference type="PANTHER" id="PTHR30409">
    <property type="entry name" value="CARBAMATE KINASE"/>
    <property type="match status" value="1"/>
</dbReference>
<dbReference type="PANTHER" id="PTHR30409:SF1">
    <property type="entry name" value="CARBAMATE KINASE-RELATED"/>
    <property type="match status" value="1"/>
</dbReference>
<evidence type="ECO:0000313" key="7">
    <source>
        <dbReference type="Proteomes" id="UP000001955"/>
    </source>
</evidence>
<dbReference type="SUPFAM" id="SSF53633">
    <property type="entry name" value="Carbamate kinase-like"/>
    <property type="match status" value="1"/>
</dbReference>
<dbReference type="KEGG" id="ebt:EBL_c09270"/>
<sequence length="315" mass="32983">MGLLTVVAIGGNSIVQSPQDIAGDRQQQAMDQLAASIADVQAAGHRVVITHGNGPQVGLELRRAELAHQHEDLPPVPLAACVALTQGGMGYQLQLALANTTRGDDKPGAVSLVTLVEVDAGDPAFHAPDKPVGLFYSEQEYLEQARRHPDWQFVEDAGRGYRRVVASPRPQRILSSAAIASLLHNGHMVIAGGGGGVPVIRGEGGAYQSIDGVIDKDLTSALLATEISADLLVITTGVEKVCLNFGTPQQKALGLVSLAEMEQYLQEGHFPAGSMQPKIAASLAFLRSGGKQVIITDPAHLNAAVRGSAGTRIVP</sequence>
<evidence type="ECO:0000259" key="5">
    <source>
        <dbReference type="Pfam" id="PF00696"/>
    </source>
</evidence>
<evidence type="ECO:0000313" key="6">
    <source>
        <dbReference type="EMBL" id="AFJ46042.1"/>
    </source>
</evidence>
<gene>
    <name evidence="6" type="primary">yahI</name>
    <name evidence="6" type="ordered locus">EBL_c09270</name>
</gene>
<dbReference type="RefSeq" id="WP_002444366.1">
    <property type="nucleotide sequence ID" value="NC_017910.1"/>
</dbReference>
<dbReference type="Gene3D" id="3.40.1160.10">
    <property type="entry name" value="Acetylglutamate kinase-like"/>
    <property type="match status" value="1"/>
</dbReference>
<dbReference type="NCBIfam" id="NF009007">
    <property type="entry name" value="PRK12352.1"/>
    <property type="match status" value="1"/>
</dbReference>
<evidence type="ECO:0000256" key="4">
    <source>
        <dbReference type="PIRNR" id="PIRNR000723"/>
    </source>
</evidence>
<dbReference type="STRING" id="630626.EBL_c09270"/>
<accession>K6W5C7</accession>
<dbReference type="CDD" id="cd04235">
    <property type="entry name" value="AAK_CK"/>
    <property type="match status" value="1"/>
</dbReference>
<dbReference type="EMBL" id="CP001560">
    <property type="protein sequence ID" value="AFJ46042.1"/>
    <property type="molecule type" value="Genomic_DNA"/>
</dbReference>
<reference evidence="6 7" key="1">
    <citation type="journal article" date="2012" name="J. Bacteriol.">
        <title>Complete genome sequence of the B12-producing Shimwellia blattae strain DSM 4481, isolated from a cockroach.</title>
        <authorList>
            <person name="Brzuszkiewicz E."/>
            <person name="Waschkowitz T."/>
            <person name="Wiezer A."/>
            <person name="Daniel R."/>
        </authorList>
    </citation>
    <scope>NUCLEOTIDE SEQUENCE [LARGE SCALE GENOMIC DNA]</scope>
    <source>
        <strain evidence="7">ATCC 29907 / DSM 4481 / JCM 1650 / NBRC 105725 / CDC 9005-74</strain>
    </source>
</reference>
<dbReference type="GO" id="GO:0008804">
    <property type="term" value="F:carbamate kinase activity"/>
    <property type="evidence" value="ECO:0007669"/>
    <property type="project" value="InterPro"/>
</dbReference>
<dbReference type="InterPro" id="IPR001048">
    <property type="entry name" value="Asp/Glu/Uridylate_kinase"/>
</dbReference>
<dbReference type="Pfam" id="PF00696">
    <property type="entry name" value="AA_kinase"/>
    <property type="match status" value="1"/>
</dbReference>
<organism evidence="6 7">
    <name type="scientific">Shimwellia blattae (strain ATCC 29907 / DSM 4481 / JCM 1650 / NBRC 105725 / CDC 9005-74)</name>
    <name type="common">Escherichia blattae</name>
    <dbReference type="NCBI Taxonomy" id="630626"/>
    <lineage>
        <taxon>Bacteria</taxon>
        <taxon>Pseudomonadati</taxon>
        <taxon>Pseudomonadota</taxon>
        <taxon>Gammaproteobacteria</taxon>
        <taxon>Enterobacterales</taxon>
        <taxon>Enterobacteriaceae</taxon>
        <taxon>Shimwellia</taxon>
    </lineage>
</organism>
<evidence type="ECO:0000256" key="3">
    <source>
        <dbReference type="ARBA" id="ARBA00022777"/>
    </source>
</evidence>
<name>I2B688_SHIBC</name>
<dbReference type="Proteomes" id="UP000001955">
    <property type="component" value="Chromosome"/>
</dbReference>
<dbReference type="PIRSF" id="PIRSF000723">
    <property type="entry name" value="Carbamate_kin"/>
    <property type="match status" value="1"/>
</dbReference>
<dbReference type="GO" id="GO:0005829">
    <property type="term" value="C:cytosol"/>
    <property type="evidence" value="ECO:0007669"/>
    <property type="project" value="TreeGrafter"/>
</dbReference>
<dbReference type="OrthoDB" id="9766717at2"/>
<dbReference type="HOGENOM" id="CLU_076278_0_0_6"/>
<comment type="similarity">
    <text evidence="1 4">Belongs to the carbamate kinase family.</text>
</comment>
<keyword evidence="3 4" id="KW-0418">Kinase</keyword>
<accession>I2B688</accession>
<dbReference type="PATRIC" id="fig|630626.3.peg.900"/>
<evidence type="ECO:0000256" key="1">
    <source>
        <dbReference type="ARBA" id="ARBA00011066"/>
    </source>
</evidence>
<keyword evidence="7" id="KW-1185">Reference proteome</keyword>
<proteinExistence type="inferred from homology"/>
<dbReference type="InterPro" id="IPR003964">
    <property type="entry name" value="Carb_kinase"/>
</dbReference>
<keyword evidence="2 4" id="KW-0808">Transferase</keyword>
<dbReference type="AlphaFoldDB" id="I2B688"/>